<dbReference type="SMART" id="SM00382">
    <property type="entry name" value="AAA"/>
    <property type="match status" value="1"/>
</dbReference>
<feature type="transmembrane region" description="Helical" evidence="10">
    <location>
        <begin position="156"/>
        <end position="189"/>
    </location>
</feature>
<dbReference type="InterPro" id="IPR036640">
    <property type="entry name" value="ABC1_TM_sf"/>
</dbReference>
<dbReference type="Gene3D" id="3.40.50.300">
    <property type="entry name" value="P-loop containing nucleotide triphosphate hydrolases"/>
    <property type="match status" value="1"/>
</dbReference>
<sequence>MKLIVRTLRNLLPLLPPRGRRFLLLYVIVTSALALLDIMAIGLLALTLTPMISGKDMEIPLVGTVGEGGFVPVLLVASGLIVLKGVLAVLLQWAATRRFAEYELEIGDRLFDAYIRAPWTERLKRSTAQLVRLADVGIANVTAGFLLPVVSLPAQIVTFVAVLGVLVVAQPATAAITLLYLGLVGALLYFGVSKRAVQAGRVNRDVSFRVASLMTEMVGALKEITLRDKATEVARVVHDERKFSTRARSNISFLGAVPRYVLESALVGGFVVVGGFAYLTGGSEGALAAVALFGVAGFRMVPSITAFQSVITQTSSSAPHVTAVLADIAAAERYVADAETVGRAPLDAEPQVLELRDVSFTYPGATTPALRDVDLTIPIGSSLALVGSSGAGKSTLVDLLLGLLVPSDGSIALDGRPLVDVLAAWRSRVGYVPQDVSLFDASVAQNVALTWGDDADPERVREALRRAQLLELVESREGGIHARIGDRGISLSGGQRQRLGIARALYVDPLVLVLDEATSALDTKTESDVTRAIQELQGEVTVISVAHRLSTIRHADQVCFMKDARIEARGTFDELVRDIPEFAIQASLAGLTEAR</sequence>
<keyword evidence="7 10" id="KW-1133">Transmembrane helix</keyword>
<evidence type="ECO:0000256" key="2">
    <source>
        <dbReference type="ARBA" id="ARBA00022448"/>
    </source>
</evidence>
<dbReference type="InterPro" id="IPR003593">
    <property type="entry name" value="AAA+_ATPase"/>
</dbReference>
<comment type="similarity">
    <text evidence="9">Belongs to the ABC transporter superfamily. Lipid exporter (TC 3.A.1.106) family.</text>
</comment>
<gene>
    <name evidence="13" type="ORF">H9623_04390</name>
</gene>
<feature type="transmembrane region" description="Helical" evidence="10">
    <location>
        <begin position="69"/>
        <end position="91"/>
    </location>
</feature>
<dbReference type="PANTHER" id="PTHR24221">
    <property type="entry name" value="ATP-BINDING CASSETTE SUB-FAMILY B"/>
    <property type="match status" value="1"/>
</dbReference>
<keyword evidence="6 13" id="KW-0067">ATP-binding</keyword>
<dbReference type="GO" id="GO:0140359">
    <property type="term" value="F:ABC-type transporter activity"/>
    <property type="evidence" value="ECO:0007669"/>
    <property type="project" value="InterPro"/>
</dbReference>
<evidence type="ECO:0000259" key="12">
    <source>
        <dbReference type="PROSITE" id="PS50929"/>
    </source>
</evidence>
<dbReference type="PROSITE" id="PS00211">
    <property type="entry name" value="ABC_TRANSPORTER_1"/>
    <property type="match status" value="1"/>
</dbReference>
<evidence type="ECO:0000256" key="9">
    <source>
        <dbReference type="ARBA" id="ARBA00061644"/>
    </source>
</evidence>
<name>A0A9D5UAT0_9CELL</name>
<proteinExistence type="inferred from homology"/>
<dbReference type="EMBL" id="JACSPN010000004">
    <property type="protein sequence ID" value="MBE7699546.1"/>
    <property type="molecule type" value="Genomic_DNA"/>
</dbReference>
<dbReference type="GO" id="GO:0005524">
    <property type="term" value="F:ATP binding"/>
    <property type="evidence" value="ECO:0007669"/>
    <property type="project" value="UniProtKB-KW"/>
</dbReference>
<feature type="transmembrane region" description="Helical" evidence="10">
    <location>
        <begin position="21"/>
        <end position="49"/>
    </location>
</feature>
<keyword evidence="2" id="KW-0813">Transport</keyword>
<dbReference type="Gene3D" id="1.20.1560.10">
    <property type="entry name" value="ABC transporter type 1, transmembrane domain"/>
    <property type="match status" value="1"/>
</dbReference>
<evidence type="ECO:0000313" key="14">
    <source>
        <dbReference type="Proteomes" id="UP000822993"/>
    </source>
</evidence>
<feature type="domain" description="ABC transporter" evidence="11">
    <location>
        <begin position="353"/>
        <end position="588"/>
    </location>
</feature>
<comment type="caution">
    <text evidence="13">The sequence shown here is derived from an EMBL/GenBank/DDBJ whole genome shotgun (WGS) entry which is preliminary data.</text>
</comment>
<feature type="domain" description="ABC transmembrane type-1" evidence="12">
    <location>
        <begin position="24"/>
        <end position="316"/>
    </location>
</feature>
<evidence type="ECO:0000259" key="11">
    <source>
        <dbReference type="PROSITE" id="PS50893"/>
    </source>
</evidence>
<evidence type="ECO:0000313" key="13">
    <source>
        <dbReference type="EMBL" id="MBE7699546.1"/>
    </source>
</evidence>
<feature type="transmembrane region" description="Helical" evidence="10">
    <location>
        <begin position="260"/>
        <end position="279"/>
    </location>
</feature>
<comment type="subcellular location">
    <subcellularLocation>
        <location evidence="1">Cell membrane</location>
        <topology evidence="1">Multi-pass membrane protein</topology>
    </subcellularLocation>
</comment>
<keyword evidence="4 10" id="KW-0812">Transmembrane</keyword>
<evidence type="ECO:0000256" key="3">
    <source>
        <dbReference type="ARBA" id="ARBA00022475"/>
    </source>
</evidence>
<reference evidence="13 14" key="1">
    <citation type="submission" date="2020-08" db="EMBL/GenBank/DDBJ databases">
        <title>A Genomic Blueprint of the Chicken Gut Microbiome.</title>
        <authorList>
            <person name="Gilroy R."/>
            <person name="Ravi A."/>
            <person name="Getino M."/>
            <person name="Pursley I."/>
            <person name="Horton D.L."/>
            <person name="Alikhan N.-F."/>
            <person name="Baker D."/>
            <person name="Gharbi K."/>
            <person name="Hall N."/>
            <person name="Watson M."/>
            <person name="Adriaenssens E.M."/>
            <person name="Foster-Nyarko E."/>
            <person name="Jarju S."/>
            <person name="Secka A."/>
            <person name="Antonio M."/>
            <person name="Oren A."/>
            <person name="Chaudhuri R."/>
            <person name="La Ragione R.M."/>
            <person name="Hildebrand F."/>
            <person name="Pallen M.J."/>
        </authorList>
    </citation>
    <scope>NUCLEOTIDE SEQUENCE [LARGE SCALE GENOMIC DNA]</scope>
    <source>
        <strain evidence="13 14">Sa1BUA8</strain>
    </source>
</reference>
<keyword evidence="8 10" id="KW-0472">Membrane</keyword>
<evidence type="ECO:0000256" key="6">
    <source>
        <dbReference type="ARBA" id="ARBA00022840"/>
    </source>
</evidence>
<evidence type="ECO:0000256" key="5">
    <source>
        <dbReference type="ARBA" id="ARBA00022741"/>
    </source>
</evidence>
<dbReference type="InterPro" id="IPR017871">
    <property type="entry name" value="ABC_transporter-like_CS"/>
</dbReference>
<keyword evidence="14" id="KW-1185">Reference proteome</keyword>
<protein>
    <submittedName>
        <fullName evidence="13">ABC transporter ATP-binding protein/permease</fullName>
    </submittedName>
</protein>
<dbReference type="AlphaFoldDB" id="A0A9D5UAT0"/>
<dbReference type="Pfam" id="PF00005">
    <property type="entry name" value="ABC_tran"/>
    <property type="match status" value="1"/>
</dbReference>
<dbReference type="SUPFAM" id="SSF90123">
    <property type="entry name" value="ABC transporter transmembrane region"/>
    <property type="match status" value="1"/>
</dbReference>
<dbReference type="PROSITE" id="PS50893">
    <property type="entry name" value="ABC_TRANSPORTER_2"/>
    <property type="match status" value="1"/>
</dbReference>
<dbReference type="RefSeq" id="WP_193718850.1">
    <property type="nucleotide sequence ID" value="NZ_JACSPN010000004.1"/>
</dbReference>
<evidence type="ECO:0000256" key="8">
    <source>
        <dbReference type="ARBA" id="ARBA00023136"/>
    </source>
</evidence>
<accession>A0A9D5UAT0</accession>
<evidence type="ECO:0000256" key="10">
    <source>
        <dbReference type="SAM" id="Phobius"/>
    </source>
</evidence>
<dbReference type="Proteomes" id="UP000822993">
    <property type="component" value="Unassembled WGS sequence"/>
</dbReference>
<evidence type="ECO:0000256" key="4">
    <source>
        <dbReference type="ARBA" id="ARBA00022692"/>
    </source>
</evidence>
<dbReference type="PANTHER" id="PTHR24221:SF654">
    <property type="entry name" value="ATP-BINDING CASSETTE SUB-FAMILY B MEMBER 6"/>
    <property type="match status" value="1"/>
</dbReference>
<evidence type="ECO:0000256" key="7">
    <source>
        <dbReference type="ARBA" id="ARBA00022989"/>
    </source>
</evidence>
<dbReference type="InterPro" id="IPR039421">
    <property type="entry name" value="Type_1_exporter"/>
</dbReference>
<dbReference type="GO" id="GO:0005886">
    <property type="term" value="C:plasma membrane"/>
    <property type="evidence" value="ECO:0007669"/>
    <property type="project" value="UniProtKB-SubCell"/>
</dbReference>
<evidence type="ECO:0000256" key="1">
    <source>
        <dbReference type="ARBA" id="ARBA00004651"/>
    </source>
</evidence>
<dbReference type="InterPro" id="IPR027417">
    <property type="entry name" value="P-loop_NTPase"/>
</dbReference>
<dbReference type="SUPFAM" id="SSF52540">
    <property type="entry name" value="P-loop containing nucleoside triphosphate hydrolases"/>
    <property type="match status" value="1"/>
</dbReference>
<dbReference type="PROSITE" id="PS50929">
    <property type="entry name" value="ABC_TM1F"/>
    <property type="match status" value="1"/>
</dbReference>
<organism evidence="13 14">
    <name type="scientific">Oerskovia douganii</name>
    <dbReference type="NCBI Taxonomy" id="2762210"/>
    <lineage>
        <taxon>Bacteria</taxon>
        <taxon>Bacillati</taxon>
        <taxon>Actinomycetota</taxon>
        <taxon>Actinomycetes</taxon>
        <taxon>Micrococcales</taxon>
        <taxon>Cellulomonadaceae</taxon>
        <taxon>Oerskovia</taxon>
    </lineage>
</organism>
<dbReference type="GO" id="GO:0034040">
    <property type="term" value="F:ATPase-coupled lipid transmembrane transporter activity"/>
    <property type="evidence" value="ECO:0007669"/>
    <property type="project" value="TreeGrafter"/>
</dbReference>
<dbReference type="InterPro" id="IPR011527">
    <property type="entry name" value="ABC1_TM_dom"/>
</dbReference>
<dbReference type="FunFam" id="3.40.50.300:FF:000299">
    <property type="entry name" value="ABC transporter ATP-binding protein/permease"/>
    <property type="match status" value="1"/>
</dbReference>
<dbReference type="InterPro" id="IPR003439">
    <property type="entry name" value="ABC_transporter-like_ATP-bd"/>
</dbReference>
<dbReference type="GO" id="GO:0016887">
    <property type="term" value="F:ATP hydrolysis activity"/>
    <property type="evidence" value="ECO:0007669"/>
    <property type="project" value="InterPro"/>
</dbReference>
<keyword evidence="3" id="KW-1003">Cell membrane</keyword>
<keyword evidence="5" id="KW-0547">Nucleotide-binding</keyword>